<dbReference type="InterPro" id="IPR052967">
    <property type="entry name" value="Stress_Response_Assoc"/>
</dbReference>
<proteinExistence type="predicted"/>
<keyword evidence="4" id="KW-1185">Reference proteome</keyword>
<comment type="caution">
    <text evidence="3">The sequence shown here is derived from an EMBL/GenBank/DDBJ whole genome shotgun (WGS) entry which is preliminary data.</text>
</comment>
<sequence length="147" mass="16576">MTDRDIERSPLGTAPHTTKDRSLVRSEERLLVATEAVPVARVRLRKYLVTEDQTFTVPVTREEVELDYAEIPMTEQIPDGAGLLDDFVEVVRYEERVVVTKQVVAVERVRLVRRVITAEQVVSGQVRREVVDLDHTGTPGPTRTGTP</sequence>
<dbReference type="InterPro" id="IPR019060">
    <property type="entry name" value="DUF2382"/>
</dbReference>
<dbReference type="Proteomes" id="UP001183202">
    <property type="component" value="Unassembled WGS sequence"/>
</dbReference>
<dbReference type="Pfam" id="PF09557">
    <property type="entry name" value="DUF2382"/>
    <property type="match status" value="1"/>
</dbReference>
<dbReference type="EMBL" id="JAVREJ010000036">
    <property type="protein sequence ID" value="MDT0353579.1"/>
    <property type="molecule type" value="Genomic_DNA"/>
</dbReference>
<evidence type="ECO:0000256" key="1">
    <source>
        <dbReference type="SAM" id="MobiDB-lite"/>
    </source>
</evidence>
<evidence type="ECO:0000259" key="2">
    <source>
        <dbReference type="Pfam" id="PF09557"/>
    </source>
</evidence>
<gene>
    <name evidence="3" type="ORF">RM445_29205</name>
</gene>
<dbReference type="PANTHER" id="PTHR38463:SF1">
    <property type="entry name" value="STRESS RESPONSE PROTEIN YSNF"/>
    <property type="match status" value="1"/>
</dbReference>
<evidence type="ECO:0000313" key="3">
    <source>
        <dbReference type="EMBL" id="MDT0353579.1"/>
    </source>
</evidence>
<feature type="domain" description="DUF2382" evidence="2">
    <location>
        <begin position="23"/>
        <end position="132"/>
    </location>
</feature>
<organism evidence="3 4">
    <name type="scientific">Pseudonocardia charpentierae</name>
    <dbReference type="NCBI Taxonomy" id="3075545"/>
    <lineage>
        <taxon>Bacteria</taxon>
        <taxon>Bacillati</taxon>
        <taxon>Actinomycetota</taxon>
        <taxon>Actinomycetes</taxon>
        <taxon>Pseudonocardiales</taxon>
        <taxon>Pseudonocardiaceae</taxon>
        <taxon>Pseudonocardia</taxon>
    </lineage>
</organism>
<accession>A0ABU2NK42</accession>
<dbReference type="RefSeq" id="WP_311560091.1">
    <property type="nucleotide sequence ID" value="NZ_JAVREJ010000036.1"/>
</dbReference>
<reference evidence="4" key="1">
    <citation type="submission" date="2023-07" db="EMBL/GenBank/DDBJ databases">
        <title>30 novel species of actinomycetes from the DSMZ collection.</title>
        <authorList>
            <person name="Nouioui I."/>
        </authorList>
    </citation>
    <scope>NUCLEOTIDE SEQUENCE [LARGE SCALE GENOMIC DNA]</scope>
    <source>
        <strain evidence="4">DSM 45834</strain>
    </source>
</reference>
<name>A0ABU2NK42_9PSEU</name>
<protein>
    <submittedName>
        <fullName evidence="3">DUF2382 domain-containing protein</fullName>
    </submittedName>
</protein>
<feature type="region of interest" description="Disordered" evidence="1">
    <location>
        <begin position="1"/>
        <end position="20"/>
    </location>
</feature>
<evidence type="ECO:0000313" key="4">
    <source>
        <dbReference type="Proteomes" id="UP001183202"/>
    </source>
</evidence>
<dbReference type="PANTHER" id="PTHR38463">
    <property type="entry name" value="STRESS RESPONSE PROTEIN YSNF"/>
    <property type="match status" value="1"/>
</dbReference>